<dbReference type="PANTHER" id="PTHR43792">
    <property type="entry name" value="GNAT FAMILY, PUTATIVE (AFU_ORTHOLOGUE AFUA_3G00765)-RELATED-RELATED"/>
    <property type="match status" value="1"/>
</dbReference>
<feature type="domain" description="N-acetyltransferase" evidence="1">
    <location>
        <begin position="17"/>
        <end position="183"/>
    </location>
</feature>
<dbReference type="InterPro" id="IPR051531">
    <property type="entry name" value="N-acetyltransferase"/>
</dbReference>
<keyword evidence="3" id="KW-1185">Reference proteome</keyword>
<dbReference type="SUPFAM" id="SSF55729">
    <property type="entry name" value="Acyl-CoA N-acyltransferases (Nat)"/>
    <property type="match status" value="1"/>
</dbReference>
<dbReference type="Gene3D" id="3.40.630.30">
    <property type="match status" value="1"/>
</dbReference>
<dbReference type="OrthoDB" id="9811523at2"/>
<protein>
    <submittedName>
        <fullName evidence="2">Ribosomal-protein-alanine N-acetyltransferase</fullName>
    </submittedName>
</protein>
<dbReference type="Pfam" id="PF13302">
    <property type="entry name" value="Acetyltransf_3"/>
    <property type="match status" value="1"/>
</dbReference>
<dbReference type="Proteomes" id="UP000199354">
    <property type="component" value="Unassembled WGS sequence"/>
</dbReference>
<dbReference type="InterPro" id="IPR016181">
    <property type="entry name" value="Acyl_CoA_acyltransferase"/>
</dbReference>
<reference evidence="2 3" key="1">
    <citation type="submission" date="2016-10" db="EMBL/GenBank/DDBJ databases">
        <authorList>
            <person name="de Groot N.N."/>
        </authorList>
    </citation>
    <scope>NUCLEOTIDE SEQUENCE [LARGE SCALE GENOMIC DNA]</scope>
    <source>
        <strain evidence="2 3">CGMCC 1.7031</strain>
    </source>
</reference>
<dbReference type="PROSITE" id="PS51186">
    <property type="entry name" value="GNAT"/>
    <property type="match status" value="1"/>
</dbReference>
<dbReference type="RefSeq" id="WP_091140608.1">
    <property type="nucleotide sequence ID" value="NZ_FMVF01000002.1"/>
</dbReference>
<proteinExistence type="predicted"/>
<dbReference type="InterPro" id="IPR000182">
    <property type="entry name" value="GNAT_dom"/>
</dbReference>
<dbReference type="GO" id="GO:0016747">
    <property type="term" value="F:acyltransferase activity, transferring groups other than amino-acyl groups"/>
    <property type="evidence" value="ECO:0007669"/>
    <property type="project" value="InterPro"/>
</dbReference>
<keyword evidence="2" id="KW-0808">Transferase</keyword>
<dbReference type="PANTHER" id="PTHR43792:SF1">
    <property type="entry name" value="N-ACETYLTRANSFERASE DOMAIN-CONTAINING PROTEIN"/>
    <property type="match status" value="1"/>
</dbReference>
<evidence type="ECO:0000259" key="1">
    <source>
        <dbReference type="PROSITE" id="PS51186"/>
    </source>
</evidence>
<dbReference type="STRING" id="490189.SAMN02927903_00384"/>
<evidence type="ECO:0000313" key="3">
    <source>
        <dbReference type="Proteomes" id="UP000199354"/>
    </source>
</evidence>
<name>A0A1G5BI30_9FLAO</name>
<organism evidence="2 3">
    <name type="scientific">Flavobacterium caeni</name>
    <dbReference type="NCBI Taxonomy" id="490189"/>
    <lineage>
        <taxon>Bacteria</taxon>
        <taxon>Pseudomonadati</taxon>
        <taxon>Bacteroidota</taxon>
        <taxon>Flavobacteriia</taxon>
        <taxon>Flavobacteriales</taxon>
        <taxon>Flavobacteriaceae</taxon>
        <taxon>Flavobacterium</taxon>
    </lineage>
</organism>
<dbReference type="AlphaFoldDB" id="A0A1G5BI30"/>
<gene>
    <name evidence="2" type="ORF">SAMN02927903_00384</name>
</gene>
<accession>A0A1G5BI30</accession>
<dbReference type="EMBL" id="FMVF01000002">
    <property type="protein sequence ID" value="SCX89801.1"/>
    <property type="molecule type" value="Genomic_DNA"/>
</dbReference>
<evidence type="ECO:0000313" key="2">
    <source>
        <dbReference type="EMBL" id="SCX89801.1"/>
    </source>
</evidence>
<sequence>MLVINFLPFQELETERLLLRRVMETDVQQVFDLRSDPETMQYIPRPLVTNLDQAMEHIKMINDKIDTGEGINWAITLKGNPTLLGIIGHYRIQPQNYRAEIGYMLHPAHHGKGIVSEAIRAVVAYGFNHMKLHSIEAILDPGNTASAKVLEKNGFVKEAHLRENEFFDGRFLDTVIYAILDRDFLKK</sequence>